<evidence type="ECO:0000313" key="9">
    <source>
        <dbReference type="EMBL" id="RYP88089.1"/>
    </source>
</evidence>
<dbReference type="PIRSF" id="PIRSF002744">
    <property type="entry name" value="Pur-cyt_permease"/>
    <property type="match status" value="1"/>
</dbReference>
<keyword evidence="4 8" id="KW-0812">Transmembrane</keyword>
<evidence type="ECO:0000256" key="8">
    <source>
        <dbReference type="SAM" id="Phobius"/>
    </source>
</evidence>
<sequence length="474" mass="49916">MPETRVPRPRLFEIERQTIAPIPEGERHGRPRELTAIWFGMNMTPLTVVTGALATTLFGLSLPWALVAVVVGNVVGGIGMALHAAQGPTMGIPQMIQARGQFGLRGSALIVLVALVMFVGFFASNLVVAGDALVAVDNRIDPGGVTWVAAVASLLIALCGYRLVRWVTGVSAYLVGVPLVLCMCVLAVNGSGDIVWDRGGFSTAGFFSMLAVGAVWQLAYAPYVSDYSRYLPADSGGRGAFWGTYLGCVSSTVLLFALGAVLGLAATGDDVMGAFADLLGPLGKVVLVAFAIAAITGNSVNAYCSMLCALTLGENARPGWIPGVRARVVTTIALHAIGVYIALGASADFLANYYNFVSLLLYVLIPWSAINLVDYYLVHHGSYVISDFYRRDGGRYGLWNGRALLVYAVALVAQVPFMVTSLYTGPLAEALGYTDVAWLVGFLVAGAVYLPLARRGSPVARTAQTAVPLPAEAG</sequence>
<comment type="subcellular location">
    <subcellularLocation>
        <location evidence="1">Membrane</location>
        <topology evidence="1">Multi-pass membrane protein</topology>
    </subcellularLocation>
</comment>
<evidence type="ECO:0000256" key="2">
    <source>
        <dbReference type="ARBA" id="ARBA00008974"/>
    </source>
</evidence>
<keyword evidence="3 7" id="KW-0813">Transport</keyword>
<feature type="transmembrane region" description="Helical" evidence="8">
    <location>
        <begin position="170"/>
        <end position="188"/>
    </location>
</feature>
<reference evidence="9 10" key="1">
    <citation type="submission" date="2019-01" db="EMBL/GenBank/DDBJ databases">
        <title>Nocardioides guangzhouensis sp. nov., an actinobacterium isolated from soil.</title>
        <authorList>
            <person name="Fu Y."/>
            <person name="Cai Y."/>
            <person name="Lin Z."/>
            <person name="Chen P."/>
        </authorList>
    </citation>
    <scope>NUCLEOTIDE SEQUENCE [LARGE SCALE GENOMIC DNA]</scope>
    <source>
        <strain evidence="9 10">130</strain>
    </source>
</reference>
<comment type="similarity">
    <text evidence="2 7">Belongs to the purine-cytosine permease (2.A.39) family.</text>
</comment>
<feature type="transmembrane region" description="Helical" evidence="8">
    <location>
        <begin position="399"/>
        <end position="419"/>
    </location>
</feature>
<evidence type="ECO:0000256" key="6">
    <source>
        <dbReference type="ARBA" id="ARBA00023136"/>
    </source>
</evidence>
<feature type="transmembrane region" description="Helical" evidence="8">
    <location>
        <begin position="64"/>
        <end position="85"/>
    </location>
</feature>
<comment type="caution">
    <text evidence="9">The sequence shown here is derived from an EMBL/GenBank/DDBJ whole genome shotgun (WGS) entry which is preliminary data.</text>
</comment>
<gene>
    <name evidence="9" type="ORF">EKO23_04410</name>
</gene>
<dbReference type="Gene3D" id="1.10.4160.10">
    <property type="entry name" value="Hydantoin permease"/>
    <property type="match status" value="1"/>
</dbReference>
<proteinExistence type="inferred from homology"/>
<dbReference type="AlphaFoldDB" id="A0A4V1XZV7"/>
<dbReference type="OrthoDB" id="9809167at2"/>
<feature type="transmembrane region" description="Helical" evidence="8">
    <location>
        <begin position="324"/>
        <end position="347"/>
    </location>
</feature>
<evidence type="ECO:0000256" key="3">
    <source>
        <dbReference type="ARBA" id="ARBA00022448"/>
    </source>
</evidence>
<feature type="transmembrane region" description="Helical" evidence="8">
    <location>
        <begin position="144"/>
        <end position="163"/>
    </location>
</feature>
<dbReference type="GO" id="GO:0022857">
    <property type="term" value="F:transmembrane transporter activity"/>
    <property type="evidence" value="ECO:0007669"/>
    <property type="project" value="InterPro"/>
</dbReference>
<feature type="transmembrane region" description="Helical" evidence="8">
    <location>
        <begin position="36"/>
        <end position="58"/>
    </location>
</feature>
<dbReference type="Proteomes" id="UP000295198">
    <property type="component" value="Unassembled WGS sequence"/>
</dbReference>
<dbReference type="InterPro" id="IPR026030">
    <property type="entry name" value="Pur-cyt_permease_Fcy2/21/22"/>
</dbReference>
<name>A0A4V1XZV7_9ACTN</name>
<dbReference type="InterPro" id="IPR001248">
    <property type="entry name" value="Pur-cyt_permease"/>
</dbReference>
<evidence type="ECO:0000313" key="10">
    <source>
        <dbReference type="Proteomes" id="UP000295198"/>
    </source>
</evidence>
<feature type="transmembrane region" description="Helical" evidence="8">
    <location>
        <begin position="200"/>
        <end position="221"/>
    </location>
</feature>
<feature type="transmembrane region" description="Helical" evidence="8">
    <location>
        <begin position="431"/>
        <end position="452"/>
    </location>
</feature>
<evidence type="ECO:0000256" key="1">
    <source>
        <dbReference type="ARBA" id="ARBA00004141"/>
    </source>
</evidence>
<dbReference type="PANTHER" id="PTHR31806:SF1">
    <property type="entry name" value="PURINE-CYTOSINE PERMEASE FCY2-RELATED"/>
    <property type="match status" value="1"/>
</dbReference>
<keyword evidence="10" id="KW-1185">Reference proteome</keyword>
<accession>A0A4V1XZV7</accession>
<evidence type="ECO:0000256" key="4">
    <source>
        <dbReference type="ARBA" id="ARBA00022692"/>
    </source>
</evidence>
<keyword evidence="6 7" id="KW-0472">Membrane</keyword>
<dbReference type="Pfam" id="PF02133">
    <property type="entry name" value="Transp_cyt_pur"/>
    <property type="match status" value="1"/>
</dbReference>
<evidence type="ECO:0000256" key="5">
    <source>
        <dbReference type="ARBA" id="ARBA00022989"/>
    </source>
</evidence>
<dbReference type="RefSeq" id="WP_134714474.1">
    <property type="nucleotide sequence ID" value="NZ_SDKM01000004.1"/>
</dbReference>
<keyword evidence="5 8" id="KW-1133">Transmembrane helix</keyword>
<feature type="transmembrane region" description="Helical" evidence="8">
    <location>
        <begin position="285"/>
        <end position="312"/>
    </location>
</feature>
<evidence type="ECO:0000256" key="7">
    <source>
        <dbReference type="PIRNR" id="PIRNR002744"/>
    </source>
</evidence>
<organism evidence="9 10">
    <name type="scientific">Nocardioides guangzhouensis</name>
    <dbReference type="NCBI Taxonomy" id="2497878"/>
    <lineage>
        <taxon>Bacteria</taxon>
        <taxon>Bacillati</taxon>
        <taxon>Actinomycetota</taxon>
        <taxon>Actinomycetes</taxon>
        <taxon>Propionibacteriales</taxon>
        <taxon>Nocardioidaceae</taxon>
        <taxon>Nocardioides</taxon>
    </lineage>
</organism>
<dbReference type="PANTHER" id="PTHR31806">
    <property type="entry name" value="PURINE-CYTOSINE PERMEASE FCY2-RELATED"/>
    <property type="match status" value="1"/>
</dbReference>
<dbReference type="EMBL" id="SDKM01000004">
    <property type="protein sequence ID" value="RYP88089.1"/>
    <property type="molecule type" value="Genomic_DNA"/>
</dbReference>
<feature type="transmembrane region" description="Helical" evidence="8">
    <location>
        <begin position="353"/>
        <end position="378"/>
    </location>
</feature>
<feature type="transmembrane region" description="Helical" evidence="8">
    <location>
        <begin position="106"/>
        <end position="124"/>
    </location>
</feature>
<dbReference type="GO" id="GO:0005886">
    <property type="term" value="C:plasma membrane"/>
    <property type="evidence" value="ECO:0007669"/>
    <property type="project" value="TreeGrafter"/>
</dbReference>
<protein>
    <submittedName>
        <fullName evidence="9">Cytosine permease</fullName>
    </submittedName>
</protein>
<feature type="transmembrane region" description="Helical" evidence="8">
    <location>
        <begin position="242"/>
        <end position="265"/>
    </location>
</feature>